<proteinExistence type="predicted"/>
<feature type="compositionally biased region" description="Polar residues" evidence="1">
    <location>
        <begin position="1"/>
        <end position="12"/>
    </location>
</feature>
<evidence type="ECO:0000313" key="2">
    <source>
        <dbReference type="EMBL" id="CAB4909165.1"/>
    </source>
</evidence>
<evidence type="ECO:0000256" key="1">
    <source>
        <dbReference type="SAM" id="MobiDB-lite"/>
    </source>
</evidence>
<dbReference type="EMBL" id="CAFBLX010000249">
    <property type="protein sequence ID" value="CAB4909165.1"/>
    <property type="molecule type" value="Genomic_DNA"/>
</dbReference>
<gene>
    <name evidence="2" type="ORF">UFOPK3472_02917</name>
</gene>
<reference evidence="2" key="1">
    <citation type="submission" date="2020-05" db="EMBL/GenBank/DDBJ databases">
        <authorList>
            <person name="Chiriac C."/>
            <person name="Salcher M."/>
            <person name="Ghai R."/>
            <person name="Kavagutti S V."/>
        </authorList>
    </citation>
    <scope>NUCLEOTIDE SEQUENCE</scope>
</reference>
<sequence length="105" mass="10967">MITATSTESGSRIRSVPRVRSTQKLPSSPPVDTRTKPRTTAIATARPTAAETKFCTASPSGCVRFDSVVSGTYDCQLVLVTNDAAVLNAIAGLTPDRPPFSGSTP</sequence>
<organism evidence="2">
    <name type="scientific">freshwater metagenome</name>
    <dbReference type="NCBI Taxonomy" id="449393"/>
    <lineage>
        <taxon>unclassified sequences</taxon>
        <taxon>metagenomes</taxon>
        <taxon>ecological metagenomes</taxon>
    </lineage>
</organism>
<accession>A0A6J7GX50</accession>
<dbReference type="AntiFam" id="ANF00126">
    <property type="entry name" value="Shadow ORF (opposite kdpA)"/>
</dbReference>
<feature type="compositionally biased region" description="Low complexity" evidence="1">
    <location>
        <begin position="38"/>
        <end position="50"/>
    </location>
</feature>
<dbReference type="AlphaFoldDB" id="A0A6J7GX50"/>
<name>A0A6J7GX50_9ZZZZ</name>
<protein>
    <submittedName>
        <fullName evidence="2">Unannotated protein</fullName>
    </submittedName>
</protein>
<feature type="region of interest" description="Disordered" evidence="1">
    <location>
        <begin position="1"/>
        <end position="50"/>
    </location>
</feature>